<dbReference type="PANTHER" id="PTHR45926">
    <property type="entry name" value="OSJNBA0053K19.4 PROTEIN"/>
    <property type="match status" value="1"/>
</dbReference>
<reference evidence="8" key="1">
    <citation type="submission" date="2022-12" db="EMBL/GenBank/DDBJ databases">
        <title>Draft genome assemblies for two species of Escallonia (Escalloniales).</title>
        <authorList>
            <person name="Chanderbali A."/>
            <person name="Dervinis C."/>
            <person name="Anghel I."/>
            <person name="Soltis D."/>
            <person name="Soltis P."/>
            <person name="Zapata F."/>
        </authorList>
    </citation>
    <scope>NUCLEOTIDE SEQUENCE</scope>
    <source>
        <strain evidence="8">UCBG92.1500</strain>
        <tissue evidence="8">Leaf</tissue>
    </source>
</reference>
<dbReference type="Proteomes" id="UP001187471">
    <property type="component" value="Unassembled WGS sequence"/>
</dbReference>
<keyword evidence="9" id="KW-1185">Reference proteome</keyword>
<dbReference type="SUPFAM" id="SSF47370">
    <property type="entry name" value="Bromodomain"/>
    <property type="match status" value="1"/>
</dbReference>
<feature type="compositionally biased region" description="Low complexity" evidence="5">
    <location>
        <begin position="525"/>
        <end position="555"/>
    </location>
</feature>
<evidence type="ECO:0000259" key="6">
    <source>
        <dbReference type="PROSITE" id="PS50014"/>
    </source>
</evidence>
<name>A0AA88RPR9_9ASTE</name>
<evidence type="ECO:0000313" key="8">
    <source>
        <dbReference type="EMBL" id="KAK2986690.1"/>
    </source>
</evidence>
<evidence type="ECO:0000256" key="1">
    <source>
        <dbReference type="ARBA" id="ARBA00023015"/>
    </source>
</evidence>
<dbReference type="InterPro" id="IPR001487">
    <property type="entry name" value="Bromodomain"/>
</dbReference>
<keyword evidence="2 4" id="KW-0103">Bromodomain</keyword>
<evidence type="ECO:0000256" key="5">
    <source>
        <dbReference type="SAM" id="MobiDB-lite"/>
    </source>
</evidence>
<dbReference type="PROSITE" id="PS50014">
    <property type="entry name" value="BROMODOMAIN_2"/>
    <property type="match status" value="1"/>
</dbReference>
<dbReference type="Gene3D" id="1.20.1270.220">
    <property type="match status" value="1"/>
</dbReference>
<keyword evidence="3" id="KW-0804">Transcription</keyword>
<dbReference type="InterPro" id="IPR036427">
    <property type="entry name" value="Bromodomain-like_sf"/>
</dbReference>
<evidence type="ECO:0000256" key="4">
    <source>
        <dbReference type="PROSITE-ProRule" id="PRU00035"/>
    </source>
</evidence>
<evidence type="ECO:0000256" key="3">
    <source>
        <dbReference type="ARBA" id="ARBA00023163"/>
    </source>
</evidence>
<dbReference type="Pfam" id="PF17035">
    <property type="entry name" value="BET"/>
    <property type="match status" value="1"/>
</dbReference>
<dbReference type="AlphaFoldDB" id="A0AA88RPR9"/>
<feature type="domain" description="Bromo" evidence="6">
    <location>
        <begin position="207"/>
        <end position="279"/>
    </location>
</feature>
<evidence type="ECO:0000256" key="2">
    <source>
        <dbReference type="ARBA" id="ARBA00023117"/>
    </source>
</evidence>
<gene>
    <name evidence="8" type="ORF">RJ640_010915</name>
</gene>
<proteinExistence type="predicted"/>
<dbReference type="PRINTS" id="PR00503">
    <property type="entry name" value="BROMODOMAIN"/>
</dbReference>
<protein>
    <submittedName>
        <fullName evidence="8">Uncharacterized protein</fullName>
    </submittedName>
</protein>
<feature type="region of interest" description="Disordered" evidence="5">
    <location>
        <begin position="125"/>
        <end position="162"/>
    </location>
</feature>
<evidence type="ECO:0000313" key="9">
    <source>
        <dbReference type="Proteomes" id="UP001187471"/>
    </source>
</evidence>
<feature type="compositionally biased region" description="Low complexity" evidence="5">
    <location>
        <begin position="36"/>
        <end position="50"/>
    </location>
</feature>
<dbReference type="PROSITE" id="PS51525">
    <property type="entry name" value="NET"/>
    <property type="match status" value="1"/>
</dbReference>
<feature type="domain" description="NET" evidence="7">
    <location>
        <begin position="379"/>
        <end position="460"/>
    </location>
</feature>
<dbReference type="InterPro" id="IPR027353">
    <property type="entry name" value="NET_dom"/>
</dbReference>
<comment type="caution">
    <text evidence="8">The sequence shown here is derived from an EMBL/GenBank/DDBJ whole genome shotgun (WGS) entry which is preliminary data.</text>
</comment>
<sequence length="569" mass="63229">MASAVLSSRNDHHWGESRVYMRKYTSSNNTHISRFNPNPNLKNPILNPNPSSVSQIHDPSTRPHVHQQRTDPPPAANNTHKESFHGGYVTFHLGAYSKGEVKELKKRLISELEHVRSLKSRFASRSAPHFNRSPPLQLGPPALDPPSATVVSPPGGKKTSGKKRAMLCASGGREPKRIAGAGVDLSPIGKLRKGVMRKCSDILTKLMKHKHGWVFNKPVDVIGLGLHDYHKIIKNPMDLGTVKARLSKHEYESPQDFAADVRLTFDNAMTYNLKGQDVHVMAEMLMLRFLELYYPVFQRYDAELARAIIPAGPVSKKTLVARENVRRPSPEPVMADKISNLALTASLNPTMVQLQAPAIPTVNQPAIVLTPRPGKLRKPKAKDENKREMTFEEKELLGVSLENLPQDRTDQMLRILNKRNSEMAQDGDEMELDLEKIDNETLWELDRLVENHKKAVNKMKRQGLVANLMSAQQLDKLPDCELEKEGAAQMNKKGDVMEEYVDIGEDIPITNFPHVEIEKDDVYVSSNSSSSSSSGDSSSSDSDSGSSSGSDSASSVRSPYFESREAPAT</sequence>
<dbReference type="InterPro" id="IPR038336">
    <property type="entry name" value="NET_sf"/>
</dbReference>
<evidence type="ECO:0000259" key="7">
    <source>
        <dbReference type="PROSITE" id="PS51525"/>
    </source>
</evidence>
<dbReference type="Pfam" id="PF00439">
    <property type="entry name" value="Bromodomain"/>
    <property type="match status" value="1"/>
</dbReference>
<organism evidence="8 9">
    <name type="scientific">Escallonia rubra</name>
    <dbReference type="NCBI Taxonomy" id="112253"/>
    <lineage>
        <taxon>Eukaryota</taxon>
        <taxon>Viridiplantae</taxon>
        <taxon>Streptophyta</taxon>
        <taxon>Embryophyta</taxon>
        <taxon>Tracheophyta</taxon>
        <taxon>Spermatophyta</taxon>
        <taxon>Magnoliopsida</taxon>
        <taxon>eudicotyledons</taxon>
        <taxon>Gunneridae</taxon>
        <taxon>Pentapetalae</taxon>
        <taxon>asterids</taxon>
        <taxon>campanulids</taxon>
        <taxon>Escalloniales</taxon>
        <taxon>Escalloniaceae</taxon>
        <taxon>Escallonia</taxon>
    </lineage>
</organism>
<dbReference type="SMART" id="SM00297">
    <property type="entry name" value="BROMO"/>
    <property type="match status" value="1"/>
</dbReference>
<keyword evidence="1" id="KW-0805">Transcription regulation</keyword>
<accession>A0AA88RPR9</accession>
<feature type="region of interest" description="Disordered" evidence="5">
    <location>
        <begin position="523"/>
        <end position="569"/>
    </location>
</feature>
<dbReference type="EMBL" id="JAVXUO010001034">
    <property type="protein sequence ID" value="KAK2986690.1"/>
    <property type="molecule type" value="Genomic_DNA"/>
</dbReference>
<feature type="region of interest" description="Disordered" evidence="5">
    <location>
        <begin position="30"/>
        <end position="82"/>
    </location>
</feature>
<dbReference type="Gene3D" id="1.20.920.10">
    <property type="entry name" value="Bromodomain-like"/>
    <property type="match status" value="1"/>
</dbReference>